<name>A0A5K7X4J8_9BACT</name>
<dbReference type="InterPro" id="IPR027461">
    <property type="entry name" value="Carboxypeptidase_A_C_sf"/>
</dbReference>
<keyword evidence="3" id="KW-0645">Protease</keyword>
<evidence type="ECO:0000259" key="8">
    <source>
        <dbReference type="Pfam" id="PF02016"/>
    </source>
</evidence>
<dbReference type="EMBL" id="AP021861">
    <property type="protein sequence ID" value="BBO30697.1"/>
    <property type="molecule type" value="Genomic_DNA"/>
</dbReference>
<dbReference type="InterPro" id="IPR003507">
    <property type="entry name" value="S66_fam"/>
</dbReference>
<dbReference type="Gene3D" id="3.40.50.10740">
    <property type="entry name" value="Class I glutamine amidotransferase-like"/>
    <property type="match status" value="1"/>
</dbReference>
<evidence type="ECO:0000259" key="9">
    <source>
        <dbReference type="Pfam" id="PF17676"/>
    </source>
</evidence>
<protein>
    <submittedName>
        <fullName evidence="10">Muramoyltetrapeptide carboxypeptidase</fullName>
        <ecNumber evidence="10">3.4.17.13</ecNumber>
    </submittedName>
</protein>
<dbReference type="Proteomes" id="UP000326837">
    <property type="component" value="Chromosome"/>
</dbReference>
<accession>A0A5K7X4J8</accession>
<dbReference type="GO" id="GO:0008236">
    <property type="term" value="F:serine-type peptidase activity"/>
    <property type="evidence" value="ECO:0007669"/>
    <property type="project" value="UniProtKB-KW"/>
</dbReference>
<dbReference type="InterPro" id="IPR029062">
    <property type="entry name" value="Class_I_gatase-like"/>
</dbReference>
<evidence type="ECO:0000256" key="2">
    <source>
        <dbReference type="ARBA" id="ARBA00022645"/>
    </source>
</evidence>
<dbReference type="EC" id="3.4.17.13" evidence="10"/>
<dbReference type="GO" id="GO:0106415">
    <property type="term" value="F:muramoyltetrapeptide carboxypeptidase activity"/>
    <property type="evidence" value="ECO:0007669"/>
    <property type="project" value="UniProtKB-EC"/>
</dbReference>
<dbReference type="KEGG" id="lpav:PLANPX_0309"/>
<feature type="active site" description="Charge relay system" evidence="6">
    <location>
        <position position="246"/>
    </location>
</feature>
<dbReference type="RefSeq" id="WP_152096995.1">
    <property type="nucleotide sequence ID" value="NZ_AP021861.1"/>
</dbReference>
<evidence type="ECO:0000313" key="11">
    <source>
        <dbReference type="Proteomes" id="UP000326837"/>
    </source>
</evidence>
<evidence type="ECO:0000256" key="3">
    <source>
        <dbReference type="ARBA" id="ARBA00022670"/>
    </source>
</evidence>
<keyword evidence="5" id="KW-0720">Serine protease</keyword>
<feature type="chain" id="PRO_5025058976" evidence="7">
    <location>
        <begin position="27"/>
        <end position="347"/>
    </location>
</feature>
<dbReference type="Gene3D" id="3.50.30.60">
    <property type="entry name" value="LD-carboxypeptidase A C-terminal domain-like"/>
    <property type="match status" value="1"/>
</dbReference>
<evidence type="ECO:0000313" key="10">
    <source>
        <dbReference type="EMBL" id="BBO30697.1"/>
    </source>
</evidence>
<dbReference type="InterPro" id="IPR027478">
    <property type="entry name" value="LdcA_N"/>
</dbReference>
<reference evidence="11" key="1">
    <citation type="submission" date="2019-10" db="EMBL/GenBank/DDBJ databases">
        <title>Lacipirellula parvula gen. nov., sp. nov., representing a lineage of planctomycetes widespread in freshwater anoxic habitats, and description of the family Lacipirellulaceae.</title>
        <authorList>
            <person name="Dedysh S.N."/>
            <person name="Kulichevskaya I.S."/>
            <person name="Beletsky A.V."/>
            <person name="Rakitin A.L."/>
            <person name="Mardanov A.V."/>
            <person name="Ivanova A.A."/>
            <person name="Saltykova V.X."/>
            <person name="Rijpstra W.I.C."/>
            <person name="Sinninghe Damste J.S."/>
            <person name="Ravin N.V."/>
        </authorList>
    </citation>
    <scope>NUCLEOTIDE SEQUENCE [LARGE SCALE GENOMIC DNA]</scope>
    <source>
        <strain evidence="11">PX69</strain>
    </source>
</reference>
<evidence type="ECO:0000256" key="6">
    <source>
        <dbReference type="PIRSR" id="PIRSR028757-1"/>
    </source>
</evidence>
<organism evidence="10 11">
    <name type="scientific">Lacipirellula parvula</name>
    <dbReference type="NCBI Taxonomy" id="2650471"/>
    <lineage>
        <taxon>Bacteria</taxon>
        <taxon>Pseudomonadati</taxon>
        <taxon>Planctomycetota</taxon>
        <taxon>Planctomycetia</taxon>
        <taxon>Pirellulales</taxon>
        <taxon>Lacipirellulaceae</taxon>
        <taxon>Lacipirellula</taxon>
    </lineage>
</organism>
<dbReference type="InterPro" id="IPR040921">
    <property type="entry name" value="Peptidase_S66C"/>
</dbReference>
<feature type="signal peptide" evidence="7">
    <location>
        <begin position="1"/>
        <end position="26"/>
    </location>
</feature>
<feature type="active site" description="Nucleophile" evidence="6">
    <location>
        <position position="140"/>
    </location>
</feature>
<feature type="domain" description="LD-carboxypeptidase N-terminal" evidence="8">
    <location>
        <begin position="44"/>
        <end position="159"/>
    </location>
</feature>
<dbReference type="CDD" id="cd07025">
    <property type="entry name" value="Peptidase_S66"/>
    <property type="match status" value="1"/>
</dbReference>
<evidence type="ECO:0000256" key="7">
    <source>
        <dbReference type="SAM" id="SignalP"/>
    </source>
</evidence>
<keyword evidence="7" id="KW-0732">Signal</keyword>
<dbReference type="PANTHER" id="PTHR30237">
    <property type="entry name" value="MURAMOYLTETRAPEPTIDE CARBOXYPEPTIDASE"/>
    <property type="match status" value="1"/>
</dbReference>
<dbReference type="InterPro" id="IPR040449">
    <property type="entry name" value="Peptidase_S66_N"/>
</dbReference>
<dbReference type="PIRSF" id="PIRSF028757">
    <property type="entry name" value="LD-carboxypeptidase"/>
    <property type="match status" value="1"/>
</dbReference>
<sequence length="347" mass="37638">MIHRVKTQLVVSMAVAITAVSAVCSAAEPQKLVWPKRLAPGDTIALIAPAGPPDREQVMRFKNHVEQRGYKVKLREDMFNVEGYLAGSDKRRAEEFNEAFADPEVDGVLAVRGGYGCMRMMPLIDWDVVKKNPKLLLGYSDITALHAGMNKVGIVSFHGPGPASGLGSEKGPTEFTGKYLLRAVEASPESPAGPYTVEVPKDVSEVDSFGKGKATSRLVGGNLSLISALEGTPYAIDTDGAILVIEDVNEAPYRIDRMIQQLKLAGKLDNIKGAVLGKFTEDFVREDKLTDDQRFDTTGVLRQYFENLGVPVLVNFPIGHYPQNCTVPLGGEVEIDADAKTLKILAP</sequence>
<keyword evidence="11" id="KW-1185">Reference proteome</keyword>
<proteinExistence type="inferred from homology"/>
<dbReference type="PANTHER" id="PTHR30237:SF2">
    <property type="entry name" value="MUREIN TETRAPEPTIDE CARBOXYPEPTIDASE"/>
    <property type="match status" value="1"/>
</dbReference>
<dbReference type="Pfam" id="PF17676">
    <property type="entry name" value="Peptidase_S66C"/>
    <property type="match status" value="1"/>
</dbReference>
<evidence type="ECO:0000256" key="5">
    <source>
        <dbReference type="ARBA" id="ARBA00022825"/>
    </source>
</evidence>
<feature type="active site" description="Charge relay system" evidence="6">
    <location>
        <position position="320"/>
    </location>
</feature>
<gene>
    <name evidence="10" type="ORF">PLANPX_0309</name>
</gene>
<comment type="similarity">
    <text evidence="1">Belongs to the peptidase S66 family.</text>
</comment>
<dbReference type="GO" id="GO:0006508">
    <property type="term" value="P:proteolysis"/>
    <property type="evidence" value="ECO:0007669"/>
    <property type="project" value="UniProtKB-KW"/>
</dbReference>
<feature type="domain" description="LD-carboxypeptidase C-terminal" evidence="9">
    <location>
        <begin position="216"/>
        <end position="335"/>
    </location>
</feature>
<evidence type="ECO:0000256" key="1">
    <source>
        <dbReference type="ARBA" id="ARBA00010233"/>
    </source>
</evidence>
<keyword evidence="2 10" id="KW-0121">Carboxypeptidase</keyword>
<dbReference type="AlphaFoldDB" id="A0A5K7X4J8"/>
<evidence type="ECO:0000256" key="4">
    <source>
        <dbReference type="ARBA" id="ARBA00022801"/>
    </source>
</evidence>
<dbReference type="SUPFAM" id="SSF141986">
    <property type="entry name" value="LD-carboxypeptidase A C-terminal domain-like"/>
    <property type="match status" value="1"/>
</dbReference>
<dbReference type="SUPFAM" id="SSF52317">
    <property type="entry name" value="Class I glutamine amidotransferase-like"/>
    <property type="match status" value="1"/>
</dbReference>
<keyword evidence="4 10" id="KW-0378">Hydrolase</keyword>
<dbReference type="Pfam" id="PF02016">
    <property type="entry name" value="Peptidase_S66"/>
    <property type="match status" value="1"/>
</dbReference>